<comment type="subcellular location">
    <subcellularLocation>
        <location evidence="1">Nucleus</location>
        <location evidence="1">Nucleolus</location>
    </subcellularLocation>
</comment>
<evidence type="ECO:0000256" key="3">
    <source>
        <dbReference type="ARBA" id="ARBA00023242"/>
    </source>
</evidence>
<gene>
    <name evidence="6" type="primary">FAM207A</name>
</gene>
<feature type="region of interest" description="Disordered" evidence="4">
    <location>
        <begin position="1"/>
        <end position="37"/>
    </location>
</feature>
<feature type="compositionally biased region" description="Basic residues" evidence="4">
    <location>
        <begin position="1"/>
        <end position="11"/>
    </location>
</feature>
<accession>A0A6P6BP73</accession>
<dbReference type="KEGG" id="pvp:105303027"/>
<dbReference type="Proteomes" id="UP000515202">
    <property type="component" value="Unplaced"/>
</dbReference>
<dbReference type="Pfam" id="PF15341">
    <property type="entry name" value="SLX9"/>
    <property type="match status" value="1"/>
</dbReference>
<evidence type="ECO:0000256" key="4">
    <source>
        <dbReference type="SAM" id="MobiDB-lite"/>
    </source>
</evidence>
<dbReference type="GO" id="GO:0000462">
    <property type="term" value="P:maturation of SSU-rRNA from tricistronic rRNA transcript (SSU-rRNA, 5.8S rRNA, LSU-rRNA)"/>
    <property type="evidence" value="ECO:0007669"/>
    <property type="project" value="InterPro"/>
</dbReference>
<dbReference type="OrthoDB" id="18703at2759"/>
<dbReference type="PANTHER" id="PTHR31109:SF2">
    <property type="entry name" value="RIBOSOME BIOGENESIS PROTEIN SLX9 HOMOLOG"/>
    <property type="match status" value="1"/>
</dbReference>
<dbReference type="GO" id="GO:0005730">
    <property type="term" value="C:nucleolus"/>
    <property type="evidence" value="ECO:0007669"/>
    <property type="project" value="UniProtKB-SubCell"/>
</dbReference>
<sequence>MGKVRGLRARVHQAAVRPTGQAAPIPAPPAREAAPLQALSSGVGEKVSGVRGRPGCGAASGLPVGSALLRSLPSSQERKFPRLQKKRRANWKGTLRQVAVTPAPSPPPLSGHWSTFCLMLPHVSVSEPQAAVRCCSAVSVVPRFSGDSTRRLFLIIFSDKDVVHHPALQPLQLLRAALCTPGEQASVSWPLPSPRLLQQRFRLGLRPDSRLASAWIPQEDTSGRAQMGEVGPSPERKAALPALQGSGVFRKAHSKTLPVCLPALSQSQGRLLCTTSLSRLHPAPSRAQAKAVLPKKEKLKLRRERWLHSEFTPRPPGGGFPASVHLAAPRRGPGSHARAAYPECQAGVPIYHWDTLTKAAGPSSWLQIQDEASRGVKDEAWSGGQGKELARTRQLLLSCPSPHSPRVVLSDKRAGPSVIQKSYVVTTLETRSQAGPGEAGGADQLLCPRRAGSRPRPAELSRMSAAQRLQLLEEERTRFQELLASPAYRASPLLAIGQQLARQMQLGGGGLL</sequence>
<evidence type="ECO:0000313" key="6">
    <source>
        <dbReference type="RefSeq" id="XP_023376896.1"/>
    </source>
</evidence>
<dbReference type="RefSeq" id="XP_023376896.1">
    <property type="nucleotide sequence ID" value="XM_023521128.1"/>
</dbReference>
<evidence type="ECO:0000256" key="1">
    <source>
        <dbReference type="ARBA" id="ARBA00004604"/>
    </source>
</evidence>
<name>A0A6P6BP73_PTEVA</name>
<protein>
    <submittedName>
        <fullName evidence="6">Protein FAM207A</fullName>
    </submittedName>
</protein>
<feature type="region of interest" description="Disordered" evidence="4">
    <location>
        <begin position="431"/>
        <end position="459"/>
    </location>
</feature>
<reference evidence="6" key="1">
    <citation type="submission" date="2025-08" db="UniProtKB">
        <authorList>
            <consortium name="RefSeq"/>
        </authorList>
    </citation>
    <scope>IDENTIFICATION</scope>
    <source>
        <tissue evidence="6">Kidney</tissue>
    </source>
</reference>
<keyword evidence="3" id="KW-0539">Nucleus</keyword>
<evidence type="ECO:0000256" key="2">
    <source>
        <dbReference type="ARBA" id="ARBA00011022"/>
    </source>
</evidence>
<dbReference type="GO" id="GO:0030688">
    <property type="term" value="C:preribosome, small subunit precursor"/>
    <property type="evidence" value="ECO:0007669"/>
    <property type="project" value="InterPro"/>
</dbReference>
<keyword evidence="5" id="KW-1185">Reference proteome</keyword>
<comment type="similarity">
    <text evidence="2">Belongs to the SLX9 family.</text>
</comment>
<dbReference type="PANTHER" id="PTHR31109">
    <property type="entry name" value="PROTEIN FAM207A"/>
    <property type="match status" value="1"/>
</dbReference>
<dbReference type="CTD" id="85395"/>
<organism evidence="5 6">
    <name type="scientific">Pteropus vampyrus</name>
    <name type="common">Large flying fox</name>
    <dbReference type="NCBI Taxonomy" id="132908"/>
    <lineage>
        <taxon>Eukaryota</taxon>
        <taxon>Metazoa</taxon>
        <taxon>Chordata</taxon>
        <taxon>Craniata</taxon>
        <taxon>Vertebrata</taxon>
        <taxon>Euteleostomi</taxon>
        <taxon>Mammalia</taxon>
        <taxon>Eutheria</taxon>
        <taxon>Laurasiatheria</taxon>
        <taxon>Chiroptera</taxon>
        <taxon>Yinpterochiroptera</taxon>
        <taxon>Pteropodoidea</taxon>
        <taxon>Pteropodidae</taxon>
        <taxon>Pteropodinae</taxon>
        <taxon>Pteropus</taxon>
    </lineage>
</organism>
<evidence type="ECO:0000313" key="5">
    <source>
        <dbReference type="Proteomes" id="UP000515202"/>
    </source>
</evidence>
<dbReference type="GO" id="GO:0030686">
    <property type="term" value="C:90S preribosome"/>
    <property type="evidence" value="ECO:0007669"/>
    <property type="project" value="InterPro"/>
</dbReference>
<dbReference type="GeneID" id="105303027"/>
<dbReference type="AlphaFoldDB" id="A0A6P6BP73"/>
<dbReference type="InterPro" id="IPR028160">
    <property type="entry name" value="Slx9-like"/>
</dbReference>
<proteinExistence type="inferred from homology"/>